<evidence type="ECO:0000313" key="3">
    <source>
        <dbReference type="Proteomes" id="UP001164286"/>
    </source>
</evidence>
<feature type="domain" description="DSBA-like thioredoxin" evidence="1">
    <location>
        <begin position="8"/>
        <end position="213"/>
    </location>
</feature>
<organism evidence="2 3">
    <name type="scientific">Dioszegia hungarica</name>
    <dbReference type="NCBI Taxonomy" id="4972"/>
    <lineage>
        <taxon>Eukaryota</taxon>
        <taxon>Fungi</taxon>
        <taxon>Dikarya</taxon>
        <taxon>Basidiomycota</taxon>
        <taxon>Agaricomycotina</taxon>
        <taxon>Tremellomycetes</taxon>
        <taxon>Tremellales</taxon>
        <taxon>Bulleribasidiaceae</taxon>
        <taxon>Dioszegia</taxon>
    </lineage>
</organism>
<dbReference type="SUPFAM" id="SSF52833">
    <property type="entry name" value="Thioredoxin-like"/>
    <property type="match status" value="1"/>
</dbReference>
<dbReference type="GeneID" id="77730399"/>
<dbReference type="InterPro" id="IPR036249">
    <property type="entry name" value="Thioredoxin-like_sf"/>
</dbReference>
<gene>
    <name evidence="2" type="ORF">MKK02DRAFT_40638</name>
</gene>
<dbReference type="CDD" id="cd03024">
    <property type="entry name" value="DsbA_FrnE"/>
    <property type="match status" value="1"/>
</dbReference>
<dbReference type="GO" id="GO:0016491">
    <property type="term" value="F:oxidoreductase activity"/>
    <property type="evidence" value="ECO:0007669"/>
    <property type="project" value="InterPro"/>
</dbReference>
<keyword evidence="3" id="KW-1185">Reference proteome</keyword>
<reference evidence="2" key="1">
    <citation type="journal article" date="2022" name="G3 (Bethesda)">
        <title>High quality genome of the basidiomycete yeast Dioszegia hungarica PDD-24b-2 isolated from cloud water.</title>
        <authorList>
            <person name="Jarrige D."/>
            <person name="Haridas S."/>
            <person name="Bleykasten-Grosshans C."/>
            <person name="Joly M."/>
            <person name="Nadalig T."/>
            <person name="Sancelme M."/>
            <person name="Vuilleumier S."/>
            <person name="Grigoriev I.V."/>
            <person name="Amato P."/>
            <person name="Bringel F."/>
        </authorList>
    </citation>
    <scope>NUCLEOTIDE SEQUENCE</scope>
    <source>
        <strain evidence="2">PDD-24b-2</strain>
    </source>
</reference>
<dbReference type="Pfam" id="PF01323">
    <property type="entry name" value="DSBA"/>
    <property type="match status" value="1"/>
</dbReference>
<dbReference type="Gene3D" id="3.40.30.10">
    <property type="entry name" value="Glutaredoxin"/>
    <property type="match status" value="1"/>
</dbReference>
<dbReference type="RefSeq" id="XP_052942112.1">
    <property type="nucleotide sequence ID" value="XM_053091194.1"/>
</dbReference>
<protein>
    <submittedName>
        <fullName evidence="2">Thioredoxin-like protein</fullName>
    </submittedName>
</protein>
<dbReference type="PANTHER" id="PTHR13887">
    <property type="entry name" value="GLUTATHIONE S-TRANSFERASE KAPPA"/>
    <property type="match status" value="1"/>
</dbReference>
<dbReference type="Proteomes" id="UP001164286">
    <property type="component" value="Unassembled WGS sequence"/>
</dbReference>
<name>A0AA38H1L5_9TREE</name>
<dbReference type="InterPro" id="IPR001853">
    <property type="entry name" value="DSBA-like_thioredoxin_dom"/>
</dbReference>
<comment type="caution">
    <text evidence="2">The sequence shown here is derived from an EMBL/GenBank/DDBJ whole genome shotgun (WGS) entry which is preliminary data.</text>
</comment>
<dbReference type="AlphaFoldDB" id="A0AA38H1L5"/>
<dbReference type="EMBL" id="JAKWFO010000014">
    <property type="protein sequence ID" value="KAI9632335.1"/>
    <property type="molecule type" value="Genomic_DNA"/>
</dbReference>
<evidence type="ECO:0000259" key="1">
    <source>
        <dbReference type="Pfam" id="PF01323"/>
    </source>
</evidence>
<dbReference type="PANTHER" id="PTHR13887:SF41">
    <property type="entry name" value="THIOREDOXIN SUPERFAMILY PROTEIN"/>
    <property type="match status" value="1"/>
</dbReference>
<sequence>MAPRQVKVDIISDIVCPFCLLGQKQLEGAVTKFNTAHPSAGIDPTIRFLPYQLSAENTSPEPRSKVKMYEDKFGPKAKDLRAQMADRFTAHGLTLHPAGEVSSSHRGHRLQTLALHKNPSQQPALAEDLFLAYHTDGIHPSDLDTLSTIAMKYKLFSSEAEAKEWLENGTEYDEEVTKGYRSAQQMGVTGVPFFIVDNKYAISGAVGEEAFVDFFEKTYGGKEAGAGAEPAGEDSVCA</sequence>
<proteinExistence type="predicted"/>
<accession>A0AA38H1L5</accession>
<evidence type="ECO:0000313" key="2">
    <source>
        <dbReference type="EMBL" id="KAI9632335.1"/>
    </source>
</evidence>